<evidence type="ECO:0000313" key="1">
    <source>
        <dbReference type="EMBL" id="KAJ9580457.1"/>
    </source>
</evidence>
<feature type="non-terminal residue" evidence="1">
    <location>
        <position position="1"/>
    </location>
</feature>
<protein>
    <submittedName>
        <fullName evidence="1">Uncharacterized protein</fullName>
    </submittedName>
</protein>
<sequence length="76" mass="8478">LFSFSTRCMTYSSAWVNFTESITCSAISLSSILNSCFNSDSEALITTLNTRTLAERANSTSVTSSSFYLHWFLELL</sequence>
<comment type="caution">
    <text evidence="1">The sequence shown here is derived from an EMBL/GenBank/DDBJ whole genome shotgun (WGS) entry which is preliminary data.</text>
</comment>
<reference evidence="1" key="1">
    <citation type="journal article" date="2023" name="IScience">
        <title>Live-bearing cockroach genome reveals convergent evolutionary mechanisms linked to viviparity in insects and beyond.</title>
        <authorList>
            <person name="Fouks B."/>
            <person name="Harrison M.C."/>
            <person name="Mikhailova A.A."/>
            <person name="Marchal E."/>
            <person name="English S."/>
            <person name="Carruthers M."/>
            <person name="Jennings E.C."/>
            <person name="Chiamaka E.L."/>
            <person name="Frigard R.A."/>
            <person name="Pippel M."/>
            <person name="Attardo G.M."/>
            <person name="Benoit J.B."/>
            <person name="Bornberg-Bauer E."/>
            <person name="Tobe S.S."/>
        </authorList>
    </citation>
    <scope>NUCLEOTIDE SEQUENCE</scope>
    <source>
        <strain evidence="1">Stay&amp;Tobe</strain>
    </source>
</reference>
<feature type="non-terminal residue" evidence="1">
    <location>
        <position position="76"/>
    </location>
</feature>
<evidence type="ECO:0000313" key="2">
    <source>
        <dbReference type="Proteomes" id="UP001233999"/>
    </source>
</evidence>
<reference evidence="1" key="2">
    <citation type="submission" date="2023-05" db="EMBL/GenBank/DDBJ databases">
        <authorList>
            <person name="Fouks B."/>
        </authorList>
    </citation>
    <scope>NUCLEOTIDE SEQUENCE</scope>
    <source>
        <strain evidence="1">Stay&amp;Tobe</strain>
        <tissue evidence="1">Testes</tissue>
    </source>
</reference>
<name>A0AAD7ZI18_DIPPU</name>
<proteinExistence type="predicted"/>
<organism evidence="1 2">
    <name type="scientific">Diploptera punctata</name>
    <name type="common">Pacific beetle cockroach</name>
    <dbReference type="NCBI Taxonomy" id="6984"/>
    <lineage>
        <taxon>Eukaryota</taxon>
        <taxon>Metazoa</taxon>
        <taxon>Ecdysozoa</taxon>
        <taxon>Arthropoda</taxon>
        <taxon>Hexapoda</taxon>
        <taxon>Insecta</taxon>
        <taxon>Pterygota</taxon>
        <taxon>Neoptera</taxon>
        <taxon>Polyneoptera</taxon>
        <taxon>Dictyoptera</taxon>
        <taxon>Blattodea</taxon>
        <taxon>Blaberoidea</taxon>
        <taxon>Blaberidae</taxon>
        <taxon>Diplopterinae</taxon>
        <taxon>Diploptera</taxon>
    </lineage>
</organism>
<gene>
    <name evidence="1" type="ORF">L9F63_024369</name>
</gene>
<keyword evidence="2" id="KW-1185">Reference proteome</keyword>
<dbReference type="AlphaFoldDB" id="A0AAD7ZI18"/>
<accession>A0AAD7ZI18</accession>
<dbReference type="Proteomes" id="UP001233999">
    <property type="component" value="Unassembled WGS sequence"/>
</dbReference>
<dbReference type="EMBL" id="JASPKZ010008325">
    <property type="protein sequence ID" value="KAJ9580457.1"/>
    <property type="molecule type" value="Genomic_DNA"/>
</dbReference>